<evidence type="ECO:0000313" key="2">
    <source>
        <dbReference type="EMBL" id="MBO4209413.1"/>
    </source>
</evidence>
<protein>
    <submittedName>
        <fullName evidence="2">APC family permease</fullName>
    </submittedName>
</protein>
<feature type="transmembrane region" description="Helical" evidence="1">
    <location>
        <begin position="43"/>
        <end position="66"/>
    </location>
</feature>
<evidence type="ECO:0000313" key="3">
    <source>
        <dbReference type="Proteomes" id="UP000823521"/>
    </source>
</evidence>
<comment type="caution">
    <text evidence="2">The sequence shown here is derived from an EMBL/GenBank/DDBJ whole genome shotgun (WGS) entry which is preliminary data.</text>
</comment>
<dbReference type="EMBL" id="WVUH01000299">
    <property type="protein sequence ID" value="MBO4209413.1"/>
    <property type="molecule type" value="Genomic_DNA"/>
</dbReference>
<name>A0ABS3VY91_MICEH</name>
<accession>A0ABS3VY91</accession>
<reference evidence="2 3" key="1">
    <citation type="submission" date="2019-12" db="EMBL/GenBank/DDBJ databases">
        <title>Whole genome sequencing of endophytic Actinobacterium Micromonospora sp. MPMI6T.</title>
        <authorList>
            <person name="Evv R."/>
            <person name="Podile A.R."/>
        </authorList>
    </citation>
    <scope>NUCLEOTIDE SEQUENCE [LARGE SCALE GENOMIC DNA]</scope>
    <source>
        <strain evidence="2 3">MPMI6</strain>
    </source>
</reference>
<keyword evidence="1" id="KW-0472">Membrane</keyword>
<feature type="transmembrane region" description="Helical" evidence="1">
    <location>
        <begin position="12"/>
        <end position="37"/>
    </location>
</feature>
<sequence>MQVALARRTVTPFGLWVFGAAASAPMVVLAGGIVATYATTGVVALPLTFVLVAAVVAVLAVGYAAMARQVGHAAAYYGILAAGLGR</sequence>
<proteinExistence type="predicted"/>
<keyword evidence="1" id="KW-0812">Transmembrane</keyword>
<organism evidence="2 3">
    <name type="scientific">Micromonospora echinofusca</name>
    <dbReference type="NCBI Taxonomy" id="47858"/>
    <lineage>
        <taxon>Bacteria</taxon>
        <taxon>Bacillati</taxon>
        <taxon>Actinomycetota</taxon>
        <taxon>Actinomycetes</taxon>
        <taxon>Micromonosporales</taxon>
        <taxon>Micromonosporaceae</taxon>
        <taxon>Micromonospora</taxon>
    </lineage>
</organism>
<feature type="non-terminal residue" evidence="2">
    <location>
        <position position="86"/>
    </location>
</feature>
<keyword evidence="1" id="KW-1133">Transmembrane helix</keyword>
<keyword evidence="3" id="KW-1185">Reference proteome</keyword>
<evidence type="ECO:0000256" key="1">
    <source>
        <dbReference type="SAM" id="Phobius"/>
    </source>
</evidence>
<dbReference type="Proteomes" id="UP000823521">
    <property type="component" value="Unassembled WGS sequence"/>
</dbReference>
<gene>
    <name evidence="2" type="ORF">GSF22_25965</name>
</gene>